<proteinExistence type="predicted"/>
<dbReference type="EMBL" id="LAZR01002820">
    <property type="protein sequence ID" value="KKN25211.1"/>
    <property type="molecule type" value="Genomic_DNA"/>
</dbReference>
<dbReference type="AlphaFoldDB" id="A0A0F9RJP8"/>
<protein>
    <submittedName>
        <fullName evidence="1">Uncharacterized protein</fullName>
    </submittedName>
</protein>
<accession>A0A0F9RJP8</accession>
<organism evidence="1">
    <name type="scientific">marine sediment metagenome</name>
    <dbReference type="NCBI Taxonomy" id="412755"/>
    <lineage>
        <taxon>unclassified sequences</taxon>
        <taxon>metagenomes</taxon>
        <taxon>ecological metagenomes</taxon>
    </lineage>
</organism>
<feature type="non-terminal residue" evidence="1">
    <location>
        <position position="1"/>
    </location>
</feature>
<gene>
    <name evidence="1" type="ORF">LCGC14_0886920</name>
</gene>
<sequence length="162" mass="17829">GFGSSTIRDVANDQSGMWVAVGDSGKLATSLDGEIWTQQTSSFGTTAIYGIAHDLYDFVENSINYIKRIDKQSDWYLEIGGLGLDGFQLFHPPAQPGGIWPCGGLIETPLSSDKIITSTDIDTSTNSDCYELVTPFLDKIVEDVGINSEKYKAHTNYWGEYR</sequence>
<comment type="caution">
    <text evidence="1">The sequence shown here is derived from an EMBL/GenBank/DDBJ whole genome shotgun (WGS) entry which is preliminary data.</text>
</comment>
<name>A0A0F9RJP8_9ZZZZ</name>
<reference evidence="1" key="1">
    <citation type="journal article" date="2015" name="Nature">
        <title>Complex archaea that bridge the gap between prokaryotes and eukaryotes.</title>
        <authorList>
            <person name="Spang A."/>
            <person name="Saw J.H."/>
            <person name="Jorgensen S.L."/>
            <person name="Zaremba-Niedzwiedzka K."/>
            <person name="Martijn J."/>
            <person name="Lind A.E."/>
            <person name="van Eijk R."/>
            <person name="Schleper C."/>
            <person name="Guy L."/>
            <person name="Ettema T.J."/>
        </authorList>
    </citation>
    <scope>NUCLEOTIDE SEQUENCE</scope>
</reference>
<evidence type="ECO:0000313" key="1">
    <source>
        <dbReference type="EMBL" id="KKN25211.1"/>
    </source>
</evidence>